<protein>
    <submittedName>
        <fullName evidence="1">Uncharacterized protein</fullName>
    </submittedName>
</protein>
<reference evidence="1" key="1">
    <citation type="submission" date="2018-02" db="EMBL/GenBank/DDBJ databases">
        <title>Rhizophora mucronata_Transcriptome.</title>
        <authorList>
            <person name="Meera S.P."/>
            <person name="Sreeshan A."/>
            <person name="Augustine A."/>
        </authorList>
    </citation>
    <scope>NUCLEOTIDE SEQUENCE</scope>
    <source>
        <tissue evidence="1">Leaf</tissue>
    </source>
</reference>
<proteinExistence type="predicted"/>
<evidence type="ECO:0000313" key="1">
    <source>
        <dbReference type="EMBL" id="MBX69460.1"/>
    </source>
</evidence>
<dbReference type="AlphaFoldDB" id="A0A2P2QR41"/>
<name>A0A2P2QR41_RHIMU</name>
<sequence length="46" mass="4975">MSLAWNHAIFQLPQCISESIIQNANKTTDCPVAKTSSSSTNKLHAS</sequence>
<accession>A0A2P2QR41</accession>
<dbReference type="EMBL" id="GGEC01088976">
    <property type="protein sequence ID" value="MBX69460.1"/>
    <property type="molecule type" value="Transcribed_RNA"/>
</dbReference>
<organism evidence="1">
    <name type="scientific">Rhizophora mucronata</name>
    <name type="common">Asiatic mangrove</name>
    <dbReference type="NCBI Taxonomy" id="61149"/>
    <lineage>
        <taxon>Eukaryota</taxon>
        <taxon>Viridiplantae</taxon>
        <taxon>Streptophyta</taxon>
        <taxon>Embryophyta</taxon>
        <taxon>Tracheophyta</taxon>
        <taxon>Spermatophyta</taxon>
        <taxon>Magnoliopsida</taxon>
        <taxon>eudicotyledons</taxon>
        <taxon>Gunneridae</taxon>
        <taxon>Pentapetalae</taxon>
        <taxon>rosids</taxon>
        <taxon>fabids</taxon>
        <taxon>Malpighiales</taxon>
        <taxon>Rhizophoraceae</taxon>
        <taxon>Rhizophora</taxon>
    </lineage>
</organism>